<organism evidence="2 3">
    <name type="scientific">Galleria mellonella</name>
    <name type="common">Greater wax moth</name>
    <dbReference type="NCBI Taxonomy" id="7137"/>
    <lineage>
        <taxon>Eukaryota</taxon>
        <taxon>Metazoa</taxon>
        <taxon>Ecdysozoa</taxon>
        <taxon>Arthropoda</taxon>
        <taxon>Hexapoda</taxon>
        <taxon>Insecta</taxon>
        <taxon>Pterygota</taxon>
        <taxon>Neoptera</taxon>
        <taxon>Endopterygota</taxon>
        <taxon>Lepidoptera</taxon>
        <taxon>Glossata</taxon>
        <taxon>Ditrysia</taxon>
        <taxon>Pyraloidea</taxon>
        <taxon>Pyralidae</taxon>
        <taxon>Galleriinae</taxon>
        <taxon>Galleria</taxon>
    </lineage>
</organism>
<dbReference type="Proteomes" id="UP001652740">
    <property type="component" value="Unplaced"/>
</dbReference>
<dbReference type="InterPro" id="IPR001584">
    <property type="entry name" value="Integrase_cat-core"/>
</dbReference>
<feature type="domain" description="Integrase catalytic" evidence="1">
    <location>
        <begin position="1279"/>
        <end position="1482"/>
    </location>
</feature>
<evidence type="ECO:0000259" key="1">
    <source>
        <dbReference type="PROSITE" id="PS50994"/>
    </source>
</evidence>
<accession>A0ABM3MDY4</accession>
<dbReference type="InterPro" id="IPR043128">
    <property type="entry name" value="Rev_trsase/Diguanyl_cyclase"/>
</dbReference>
<sequence length="1596" mass="180995">MAAVKRIQMKYDMVVQNIDLIYDLVRTDQLTVEQKNEFRVRYTDLDTHYQEFVSMHFEMQLKADDSDLDKLKAVYETYNKRYYFIKRRHLELFSETKHDCGSDNQNTDSTAKFKIEEKELPTFSDLLKFLECEIRKLESSAVPDSNTSMRRRMPAPAAVRAAHAVIQNHFTTSCKYCGTAGHFIVKCEKFLGLTPTIRKRHVISNNLCFRCLNSHNIAQCQYNRNCYKCNSPKHHSLLHFDLPAGARERQQRSPSNHIMSNTNAPDHVPQVTVPAATVQSTSTSVNNVFGGMSSQAIPCGTYQHTVLLATAMVRVLDSHGYYLEARALLDGGSQSTFISENCANKLGLKRFKSNVVTVTGLSDIPVSGCKGVVNLTIIPKYADLPVLFTTATVLNKITRNLPGFSLSPRLEDNYRGLVLADEQFFISREIDILIGADLIGDIYLGGGTIKVHDHLPRAMNTVFGHVLTGPVTFMATDPCPRATHSSHTFYSNISTDDILKRFWEIEDLPHAVKNPMDMECESIFVSTHQRDKGGRYVVHLPFLSNKPLLRDSVPLAKKRFLAMEKRLQRNDSLRKKYVDFMRDYAEKGHMSLCVGKPEDYVSGCFYIICHHGIFKVGSENIRVVFDASGSTSNGVSLNDCLHAGPKLQRDIMEIICRFRLHKYVFTTDIRMMFRQILINPKDRPYQLIFWRESPDMPLQLYQLNTVTYGMKSSPYLAIRTLRQLAEDEESRFPAAARLLRTSVYMDDILGGADTLEEAQNLKRDLTGLLKLGGFDLSKWTSNTAELLRNISEEDLEKPRIFVDNADGPSFIKILGIQWDPSNDSFSYHTKLNDNVICTKRFILSTVARTFDPLGWISPIILQGKILMQRLWLLKLSWDDKPPADIVADWQGILKDLPVIESFNLKRFALGDSKICSIHGFADASELGYGAAVYLRAVNNCGEVTVTLMMAKSRVSPVKSKLTIPKLELCGATLLVRLTKYVVDSIQNEVDIEDIVCWSDSTIVLSWLRISPHLLQTFEGNRVSQIVNSGVDIKWRHLPSEMNPADVASRGCRASELLEHTLWWGPSWLKGQADTWPQNIMKKAEGDLPGLRKTMVKVHMVQTEANPIFTRFSSLTVLLAVVAYSFRFINNSKNPNHKVTGVLTAKERQFALLRLIKLVQTTAFANDLDCINRKSLCSLGLRRLMPFVSEDGLLRVGGRLNYSDLSFNRKHPLLLPKDHPLTVLIIDHYHKMHCHIGSTALQAILQSQFWIISARQVIRSRIFKCISCFRTRAKPAEPLMSSLPTDRVIATGVFHTVQTDFAGPFIIKHSRLRNAKTLKAYLCVFICSATKCIHLECVTDLSTYSFLAALTRFTSRRGLPSVIRSDNGTNYVGTNRHLDEVQRYLASREVQAELSGTAAKQNINWRFNAPAAPHFGGLFEATVKAAKTLLRRVIGDQVLTFEELVTVFTRVEAVLNCRPLCPLTQDPQDFEVLTPAHFLIGRSLLSVPEYNFEDIPNSRLNRYNLIQALSQRFWRKWSERYLHTLQMRNKWMSPTDPPKVDDLVLIKDENLPPLKWRLGRILELLPGKDSVVRVVKLKTATGTITRPVVKICRLPSN</sequence>
<keyword evidence="2" id="KW-1185">Reference proteome</keyword>
<gene>
    <name evidence="3" type="primary">LOC113519502</name>
</gene>
<dbReference type="SUPFAM" id="SSF56672">
    <property type="entry name" value="DNA/RNA polymerases"/>
    <property type="match status" value="1"/>
</dbReference>
<dbReference type="GeneID" id="113519502"/>
<dbReference type="InterPro" id="IPR036397">
    <property type="entry name" value="RNaseH_sf"/>
</dbReference>
<dbReference type="InterPro" id="IPR008042">
    <property type="entry name" value="Retrotrans_Pao"/>
</dbReference>
<proteinExistence type="predicted"/>
<dbReference type="Gene3D" id="3.30.420.10">
    <property type="entry name" value="Ribonuclease H-like superfamily/Ribonuclease H"/>
    <property type="match status" value="1"/>
</dbReference>
<dbReference type="Gene3D" id="2.40.70.10">
    <property type="entry name" value="Acid Proteases"/>
    <property type="match status" value="1"/>
</dbReference>
<evidence type="ECO:0000313" key="2">
    <source>
        <dbReference type="Proteomes" id="UP001652740"/>
    </source>
</evidence>
<protein>
    <submittedName>
        <fullName evidence="3">Uncharacterized protein LOC113519502</fullName>
    </submittedName>
</protein>
<dbReference type="Pfam" id="PF05380">
    <property type="entry name" value="Peptidase_A17"/>
    <property type="match status" value="1"/>
</dbReference>
<dbReference type="PANTHER" id="PTHR47331:SF1">
    <property type="entry name" value="GAG-LIKE PROTEIN"/>
    <property type="match status" value="1"/>
</dbReference>
<dbReference type="InterPro" id="IPR012337">
    <property type="entry name" value="RNaseH-like_sf"/>
</dbReference>
<dbReference type="InterPro" id="IPR000477">
    <property type="entry name" value="RT_dom"/>
</dbReference>
<name>A0ABM3MDY4_GALME</name>
<dbReference type="InterPro" id="IPR021109">
    <property type="entry name" value="Peptidase_aspartic_dom_sf"/>
</dbReference>
<dbReference type="Gene3D" id="3.30.70.270">
    <property type="match status" value="1"/>
</dbReference>
<reference evidence="3" key="1">
    <citation type="submission" date="2025-08" db="UniProtKB">
        <authorList>
            <consortium name="RefSeq"/>
        </authorList>
    </citation>
    <scope>IDENTIFICATION</scope>
    <source>
        <tissue evidence="3">Whole larvae</tissue>
    </source>
</reference>
<dbReference type="InterPro" id="IPR040676">
    <property type="entry name" value="DUF5641"/>
</dbReference>
<dbReference type="PROSITE" id="PS50994">
    <property type="entry name" value="INTEGRASE"/>
    <property type="match status" value="1"/>
</dbReference>
<dbReference type="InterPro" id="IPR043502">
    <property type="entry name" value="DNA/RNA_pol_sf"/>
</dbReference>
<dbReference type="Pfam" id="PF18701">
    <property type="entry name" value="DUF5641"/>
    <property type="match status" value="1"/>
</dbReference>
<dbReference type="Pfam" id="PF00078">
    <property type="entry name" value="RVT_1"/>
    <property type="match status" value="1"/>
</dbReference>
<dbReference type="PANTHER" id="PTHR47331">
    <property type="entry name" value="PHD-TYPE DOMAIN-CONTAINING PROTEIN"/>
    <property type="match status" value="1"/>
</dbReference>
<evidence type="ECO:0000313" key="3">
    <source>
        <dbReference type="RefSeq" id="XP_052749335.1"/>
    </source>
</evidence>
<dbReference type="Gene3D" id="3.10.10.10">
    <property type="entry name" value="HIV Type 1 Reverse Transcriptase, subunit A, domain 1"/>
    <property type="match status" value="1"/>
</dbReference>
<dbReference type="SUPFAM" id="SSF53098">
    <property type="entry name" value="Ribonuclease H-like"/>
    <property type="match status" value="1"/>
</dbReference>
<dbReference type="RefSeq" id="XP_052749335.1">
    <property type="nucleotide sequence ID" value="XM_052893375.1"/>
</dbReference>